<feature type="region of interest" description="Disordered" evidence="3">
    <location>
        <begin position="201"/>
        <end position="228"/>
    </location>
</feature>
<evidence type="ECO:0000256" key="1">
    <source>
        <dbReference type="ARBA" id="ARBA00009649"/>
    </source>
</evidence>
<dbReference type="InterPro" id="IPR000242">
    <property type="entry name" value="PTP_cat"/>
</dbReference>
<dbReference type="Pfam" id="PF00102">
    <property type="entry name" value="Y_phosphatase"/>
    <property type="match status" value="1"/>
</dbReference>
<evidence type="ECO:0000259" key="4">
    <source>
        <dbReference type="PROSITE" id="PS50055"/>
    </source>
</evidence>
<dbReference type="SMART" id="SM00450">
    <property type="entry name" value="RHOD"/>
    <property type="match status" value="1"/>
</dbReference>
<evidence type="ECO:0000256" key="3">
    <source>
        <dbReference type="SAM" id="MobiDB-lite"/>
    </source>
</evidence>
<dbReference type="EC" id="3.1.3.48" evidence="2"/>
<feature type="compositionally biased region" description="Low complexity" evidence="3">
    <location>
        <begin position="1"/>
        <end position="10"/>
    </location>
</feature>
<dbReference type="Gene3D" id="3.40.250.10">
    <property type="entry name" value="Rhodanese-like domain"/>
    <property type="match status" value="1"/>
</dbReference>
<keyword evidence="8" id="KW-1185">Reference proteome</keyword>
<comment type="similarity">
    <text evidence="1">Belongs to the protein-tyrosine phosphatase family. Non-receptor class subfamily.</text>
</comment>
<dbReference type="InterPro" id="IPR029021">
    <property type="entry name" value="Prot-tyrosine_phosphatase-like"/>
</dbReference>
<feature type="region of interest" description="Disordered" evidence="3">
    <location>
        <begin position="153"/>
        <end position="180"/>
    </location>
</feature>
<feature type="region of interest" description="Disordered" evidence="3">
    <location>
        <begin position="1"/>
        <end position="22"/>
    </location>
</feature>
<dbReference type="SUPFAM" id="SSF52799">
    <property type="entry name" value="(Phosphotyrosine protein) phosphatases II"/>
    <property type="match status" value="1"/>
</dbReference>
<evidence type="ECO:0000313" key="7">
    <source>
        <dbReference type="EMBL" id="CDO55022.1"/>
    </source>
</evidence>
<feature type="region of interest" description="Disordered" evidence="3">
    <location>
        <begin position="831"/>
        <end position="854"/>
    </location>
</feature>
<dbReference type="InterPro" id="IPR003595">
    <property type="entry name" value="Tyr_Pase_cat"/>
</dbReference>
<evidence type="ECO:0000259" key="6">
    <source>
        <dbReference type="PROSITE" id="PS50206"/>
    </source>
</evidence>
<dbReference type="CDD" id="cd01446">
    <property type="entry name" value="DSP_MapKP"/>
    <property type="match status" value="1"/>
</dbReference>
<feature type="compositionally biased region" description="Polar residues" evidence="3">
    <location>
        <begin position="205"/>
        <end position="228"/>
    </location>
</feature>
<protein>
    <recommendedName>
        <fullName evidence="2">protein-tyrosine-phosphatase</fullName>
        <ecNumber evidence="2">3.1.3.48</ecNumber>
    </recommendedName>
</protein>
<evidence type="ECO:0000256" key="2">
    <source>
        <dbReference type="ARBA" id="ARBA00013064"/>
    </source>
</evidence>
<dbReference type="EMBL" id="CCBN010000009">
    <property type="protein sequence ID" value="CDO55022.1"/>
    <property type="molecule type" value="Genomic_DNA"/>
</dbReference>
<dbReference type="Proteomes" id="UP000242525">
    <property type="component" value="Unassembled WGS sequence"/>
</dbReference>
<dbReference type="STRING" id="1173061.A0A0J9XCG6"/>
<dbReference type="PROSITE" id="PS50056">
    <property type="entry name" value="TYR_PHOSPHATASE_2"/>
    <property type="match status" value="1"/>
</dbReference>
<sequence length="915" mass="99508">MQNISLSSPKSPQPPLDANPFSNLDINRLALGSSSSNATLDTNMPLASTADAEMSYFSQPVIPTSQPFFTPSAASTTVSLGPSAGNESNMPLPTAPNPHFHLTLASAVTAATTGVPQTPLIPSTISSSSLKLPSFGHSKSVKRERPPSLNLIQEKQTTDTTSCLSSEPGSSLVQSSIISPPHSATETKSFMMLQAMAVRERAASLSPQNTKHSLSPDIQSSGPASSLNPQIIQNQQQQHRFRSPSLPINALSAGLDLPPDIHGMAAEELTLLLEDSPLTTLVVDIRPFAQYNSARVTGAVNVCIPSTLLKRPAFGLSRFGECMLPVQRSALDNLGRYKTIVLYDQATLNVASSQYSAIMFTLLKFHKGAKGKVSFLKGGFAVFESTQSQFVDKTPVAVDDDFNNGAVVSSDNDVTLSNLRNTDSANLASHSYSNSQPHNLKLKSSQTFSFPPVLTGFSLPASATKDGPMKPFASSVNHFMNHDDLIEGASPIDLPRDLSMDEVSGYFPHWLQAVIDPVNGPRTIARRFYDIEQSEKIRLQGAFNRGLRSEQSPVQDTTGTQDEIKYSFFAGVELGSKNRYHNIFPYDHTRVKLPGVGAAPDQKLSLVELQEPDLNPTSDYFNASYITTQDVALRYIATQGPLPDTFADFWNVVWAKRVPVIVMLTTEVEGGATKCHKYWVPGIYGSLSLTKVSSERVLLSERTGSTVTLRKFVLEPTALALASGVFGPDAAASEGKGPRHVLYQLHYTEWPDLGTSGPEDLLALCRIKNECMQQHARTAREQGGSATVGDNDDGESPWVVVHCSAGCGRTGTFCTVDSVIHLLEKQFNQASAAADDRSTRPNDNNSVDDKGQKISPFHLAQSGGDAFESKDLVYRTVHNFRCQRLAMVQILRQYELCYEAVILWMHERFKVSGYL</sequence>
<dbReference type="PROSITE" id="PS00383">
    <property type="entry name" value="TYR_PHOSPHATASE_1"/>
    <property type="match status" value="1"/>
</dbReference>
<dbReference type="InterPro" id="IPR001763">
    <property type="entry name" value="Rhodanese-like_dom"/>
</dbReference>
<dbReference type="AlphaFoldDB" id="A0A0J9XCG6"/>
<feature type="domain" description="Tyrosine-protein phosphatase" evidence="4">
    <location>
        <begin position="577"/>
        <end position="904"/>
    </location>
</feature>
<dbReference type="PANTHER" id="PTHR19134:SF561">
    <property type="entry name" value="PROTEIN TYROSINE PHOSPHATASE 36E, ISOFORM A"/>
    <property type="match status" value="1"/>
</dbReference>
<evidence type="ECO:0000259" key="5">
    <source>
        <dbReference type="PROSITE" id="PS50056"/>
    </source>
</evidence>
<dbReference type="InterPro" id="IPR050348">
    <property type="entry name" value="Protein-Tyr_Phosphatase"/>
</dbReference>
<keyword evidence="7" id="KW-0418">Kinase</keyword>
<dbReference type="SMART" id="SM00194">
    <property type="entry name" value="PTPc"/>
    <property type="match status" value="1"/>
</dbReference>
<dbReference type="PRINTS" id="PR00700">
    <property type="entry name" value="PRTYPHPHTASE"/>
</dbReference>
<dbReference type="SMART" id="SM00404">
    <property type="entry name" value="PTPc_motif"/>
    <property type="match status" value="1"/>
</dbReference>
<organism evidence="7 8">
    <name type="scientific">Geotrichum candidum</name>
    <name type="common">Oospora lactis</name>
    <name type="synonym">Dipodascus geotrichum</name>
    <dbReference type="NCBI Taxonomy" id="1173061"/>
    <lineage>
        <taxon>Eukaryota</taxon>
        <taxon>Fungi</taxon>
        <taxon>Dikarya</taxon>
        <taxon>Ascomycota</taxon>
        <taxon>Saccharomycotina</taxon>
        <taxon>Dipodascomycetes</taxon>
        <taxon>Dipodascales</taxon>
        <taxon>Dipodascaceae</taxon>
        <taxon>Geotrichum</taxon>
    </lineage>
</organism>
<dbReference type="Gene3D" id="3.90.190.10">
    <property type="entry name" value="Protein tyrosine phosphatase superfamily"/>
    <property type="match status" value="1"/>
</dbReference>
<dbReference type="InterPro" id="IPR036873">
    <property type="entry name" value="Rhodanese-like_dom_sf"/>
</dbReference>
<feature type="domain" description="Tyrosine specific protein phosphatases" evidence="5">
    <location>
        <begin position="770"/>
        <end position="842"/>
    </location>
</feature>
<feature type="region of interest" description="Disordered" evidence="3">
    <location>
        <begin position="73"/>
        <end position="93"/>
    </location>
</feature>
<dbReference type="CDD" id="cd18533">
    <property type="entry name" value="PTP_fungal"/>
    <property type="match status" value="1"/>
</dbReference>
<dbReference type="OrthoDB" id="6058203at2759"/>
<feature type="compositionally biased region" description="Polar residues" evidence="3">
    <location>
        <begin position="73"/>
        <end position="91"/>
    </location>
</feature>
<gene>
    <name evidence="7" type="ORF">BN980_GECA09s02947g</name>
</gene>
<proteinExistence type="inferred from homology"/>
<dbReference type="PANTHER" id="PTHR19134">
    <property type="entry name" value="RECEPTOR-TYPE TYROSINE-PROTEIN PHOSPHATASE"/>
    <property type="match status" value="1"/>
</dbReference>
<dbReference type="GO" id="GO:0016301">
    <property type="term" value="F:kinase activity"/>
    <property type="evidence" value="ECO:0007669"/>
    <property type="project" value="UniProtKB-KW"/>
</dbReference>
<dbReference type="InterPro" id="IPR000387">
    <property type="entry name" value="Tyr_Pase_dom"/>
</dbReference>
<evidence type="ECO:0000313" key="8">
    <source>
        <dbReference type="Proteomes" id="UP000242525"/>
    </source>
</evidence>
<dbReference type="PROSITE" id="PS50206">
    <property type="entry name" value="RHODANESE_3"/>
    <property type="match status" value="1"/>
</dbReference>
<dbReference type="Pfam" id="PF00581">
    <property type="entry name" value="Rhodanese"/>
    <property type="match status" value="1"/>
</dbReference>
<dbReference type="GO" id="GO:0004725">
    <property type="term" value="F:protein tyrosine phosphatase activity"/>
    <property type="evidence" value="ECO:0007669"/>
    <property type="project" value="UniProtKB-EC"/>
</dbReference>
<name>A0A0J9XCG6_GEOCN</name>
<accession>A0A0J9XCG6</accession>
<feature type="domain" description="Rhodanese" evidence="6">
    <location>
        <begin position="280"/>
        <end position="392"/>
    </location>
</feature>
<dbReference type="InterPro" id="IPR016130">
    <property type="entry name" value="Tyr_Pase_AS"/>
</dbReference>
<dbReference type="PROSITE" id="PS50055">
    <property type="entry name" value="TYR_PHOSPHATASE_PTP"/>
    <property type="match status" value="1"/>
</dbReference>
<reference evidence="7" key="1">
    <citation type="submission" date="2014-03" db="EMBL/GenBank/DDBJ databases">
        <authorList>
            <person name="Casaregola S."/>
        </authorList>
    </citation>
    <scope>NUCLEOTIDE SEQUENCE [LARGE SCALE GENOMIC DNA]</scope>
    <source>
        <strain evidence="7">CLIB 918</strain>
    </source>
</reference>
<keyword evidence="7" id="KW-0808">Transferase</keyword>
<dbReference type="SUPFAM" id="SSF52821">
    <property type="entry name" value="Rhodanese/Cell cycle control phosphatase"/>
    <property type="match status" value="1"/>
</dbReference>
<comment type="caution">
    <text evidence="7">The sequence shown here is derived from an EMBL/GenBank/DDBJ whole genome shotgun (WGS) entry which is preliminary data.</text>
</comment>